<dbReference type="OrthoDB" id="8557048at2"/>
<accession>A0A1V8RML3</accession>
<dbReference type="GO" id="GO:0016301">
    <property type="term" value="F:kinase activity"/>
    <property type="evidence" value="ECO:0007669"/>
    <property type="project" value="InterPro"/>
</dbReference>
<protein>
    <recommendedName>
        <fullName evidence="1">DAGKc domain-containing protein</fullName>
    </recommendedName>
</protein>
<feature type="domain" description="DAGKc" evidence="1">
    <location>
        <begin position="32"/>
        <end position="116"/>
    </location>
</feature>
<dbReference type="InterPro" id="IPR016064">
    <property type="entry name" value="NAD/diacylglycerol_kinase_sf"/>
</dbReference>
<proteinExistence type="predicted"/>
<keyword evidence="3" id="KW-1185">Reference proteome</keyword>
<dbReference type="Pfam" id="PF00781">
    <property type="entry name" value="DAGK_cat"/>
    <property type="match status" value="1"/>
</dbReference>
<dbReference type="Gene3D" id="3.40.50.10330">
    <property type="entry name" value="Probable inorganic polyphosphate/atp-NAD kinase, domain 1"/>
    <property type="match status" value="1"/>
</dbReference>
<dbReference type="RefSeq" id="WP_080920769.1">
    <property type="nucleotide sequence ID" value="NZ_MDET01000031.1"/>
</dbReference>
<dbReference type="InterPro" id="IPR001206">
    <property type="entry name" value="Diacylglycerol_kinase_cat_dom"/>
</dbReference>
<evidence type="ECO:0000313" key="2">
    <source>
        <dbReference type="EMBL" id="OQM74442.1"/>
    </source>
</evidence>
<gene>
    <name evidence="2" type="ORF">BFN67_22075</name>
</gene>
<name>A0A1V8RML3_9HYPH</name>
<reference evidence="2 3" key="1">
    <citation type="journal article" date="2016" name="Int. J. Syst. Evol. Microbiol.">
        <title>Pseudaminobacter manganicus sp. nov., isolated from sludge of a manganese mine.</title>
        <authorList>
            <person name="Li J."/>
            <person name="Huang J."/>
            <person name="Liao S."/>
            <person name="Wang G."/>
        </authorList>
    </citation>
    <scope>NUCLEOTIDE SEQUENCE [LARGE SCALE GENOMIC DNA]</scope>
    <source>
        <strain evidence="2 3">JH-7</strain>
    </source>
</reference>
<evidence type="ECO:0000259" key="1">
    <source>
        <dbReference type="Pfam" id="PF00781"/>
    </source>
</evidence>
<organism evidence="2 3">
    <name type="scientific">Manganibacter manganicus</name>
    <dbReference type="NCBI Taxonomy" id="1873176"/>
    <lineage>
        <taxon>Bacteria</taxon>
        <taxon>Pseudomonadati</taxon>
        <taxon>Pseudomonadota</taxon>
        <taxon>Alphaproteobacteria</taxon>
        <taxon>Hyphomicrobiales</taxon>
        <taxon>Phyllobacteriaceae</taxon>
        <taxon>Manganibacter</taxon>
    </lineage>
</organism>
<dbReference type="Proteomes" id="UP000191905">
    <property type="component" value="Unassembled WGS sequence"/>
</dbReference>
<dbReference type="STRING" id="1873176.BFN67_22075"/>
<sequence length="319" mass="33778">MARGVSLLGIIHNPASRKNNGRAPVDMGALGNRVMLRRPATHAALEAALAEFAERKVDVLVIDGGDGTIRDVLSAASLHFEHIPPLALLASGKTNVIAADVGTWGSGERALAALVAKLAASEGMAGPRRECRVAMRVAMGEARHLGFVLGVGAFRRAVELSKRGVGEGAGARLRTAAALGRSLLAAIAGPQRAEWRAGEPLSVSVGAAGVCEESRRFLFLATTLERFMLGVWPFWGEGEGALRYLDVEAPPQRLSRALVPVLRSRPTHWMEEAGYRSGRASTLRLRLGDPFILDGEAFRAGPDGMVSIEAGPTVEFLAP</sequence>
<dbReference type="AlphaFoldDB" id="A0A1V8RML3"/>
<evidence type="ECO:0000313" key="3">
    <source>
        <dbReference type="Proteomes" id="UP000191905"/>
    </source>
</evidence>
<comment type="caution">
    <text evidence="2">The sequence shown here is derived from an EMBL/GenBank/DDBJ whole genome shotgun (WGS) entry which is preliminary data.</text>
</comment>
<dbReference type="InterPro" id="IPR017438">
    <property type="entry name" value="ATP-NAD_kinase_N"/>
</dbReference>
<dbReference type="EMBL" id="MDET01000031">
    <property type="protein sequence ID" value="OQM74442.1"/>
    <property type="molecule type" value="Genomic_DNA"/>
</dbReference>
<dbReference type="SUPFAM" id="SSF111331">
    <property type="entry name" value="NAD kinase/diacylglycerol kinase-like"/>
    <property type="match status" value="1"/>
</dbReference>